<dbReference type="GO" id="GO:0004497">
    <property type="term" value="F:monooxygenase activity"/>
    <property type="evidence" value="ECO:0007669"/>
    <property type="project" value="UniProtKB-KW"/>
</dbReference>
<keyword evidence="2" id="KW-0503">Monooxygenase</keyword>
<dbReference type="PANTHER" id="PTHR33336">
    <property type="entry name" value="QUINOL MONOOXYGENASE YGIN-RELATED"/>
    <property type="match status" value="1"/>
</dbReference>
<keyword evidence="3" id="KW-1185">Reference proteome</keyword>
<dbReference type="InterPro" id="IPR050744">
    <property type="entry name" value="AI-2_Isomerase_LsrG"/>
</dbReference>
<dbReference type="AlphaFoldDB" id="A0A4Y9EQM0"/>
<evidence type="ECO:0000259" key="1">
    <source>
        <dbReference type="PROSITE" id="PS51725"/>
    </source>
</evidence>
<dbReference type="PANTHER" id="PTHR33336:SF15">
    <property type="entry name" value="ABM DOMAIN-CONTAINING PROTEIN"/>
    <property type="match status" value="1"/>
</dbReference>
<dbReference type="EMBL" id="SIHO01000001">
    <property type="protein sequence ID" value="TFU05742.1"/>
    <property type="molecule type" value="Genomic_DNA"/>
</dbReference>
<organism evidence="2 3">
    <name type="scientific">Glacieibacterium arshaanense</name>
    <dbReference type="NCBI Taxonomy" id="2511025"/>
    <lineage>
        <taxon>Bacteria</taxon>
        <taxon>Pseudomonadati</taxon>
        <taxon>Pseudomonadota</taxon>
        <taxon>Alphaproteobacteria</taxon>
        <taxon>Sphingomonadales</taxon>
        <taxon>Sphingosinicellaceae</taxon>
        <taxon>Glacieibacterium</taxon>
    </lineage>
</organism>
<dbReference type="SUPFAM" id="SSF54909">
    <property type="entry name" value="Dimeric alpha+beta barrel"/>
    <property type="match status" value="1"/>
</dbReference>
<dbReference type="Proteomes" id="UP000297737">
    <property type="component" value="Unassembled WGS sequence"/>
</dbReference>
<comment type="caution">
    <text evidence="2">The sequence shown here is derived from an EMBL/GenBank/DDBJ whole genome shotgun (WGS) entry which is preliminary data.</text>
</comment>
<dbReference type="Gene3D" id="3.30.70.100">
    <property type="match status" value="1"/>
</dbReference>
<dbReference type="InterPro" id="IPR011008">
    <property type="entry name" value="Dimeric_a/b-barrel"/>
</dbReference>
<dbReference type="InterPro" id="IPR007138">
    <property type="entry name" value="ABM_dom"/>
</dbReference>
<sequence length="99" mass="10794">MIIVIGTLRFPPEALATLRPALTELVETTRRDDGCFSYDVAEDVFDPGLLRFSESWPDRASLDRHLGAPHIAPWRAAAAAHGLISRAFTAYEASAPTSV</sequence>
<gene>
    <name evidence="2" type="ORF">EUV02_01560</name>
</gene>
<reference evidence="2 3" key="1">
    <citation type="submission" date="2019-02" db="EMBL/GenBank/DDBJ databases">
        <title>Polymorphobacter sp. isolated from the lake at the Tibet of China.</title>
        <authorList>
            <person name="Li A."/>
        </authorList>
    </citation>
    <scope>NUCLEOTIDE SEQUENCE [LARGE SCALE GENOMIC DNA]</scope>
    <source>
        <strain evidence="2 3">DJ1R-1</strain>
    </source>
</reference>
<proteinExistence type="predicted"/>
<dbReference type="RefSeq" id="WP_135244467.1">
    <property type="nucleotide sequence ID" value="NZ_SIHO01000001.1"/>
</dbReference>
<dbReference type="Pfam" id="PF03992">
    <property type="entry name" value="ABM"/>
    <property type="match status" value="1"/>
</dbReference>
<dbReference type="PROSITE" id="PS51725">
    <property type="entry name" value="ABM"/>
    <property type="match status" value="1"/>
</dbReference>
<protein>
    <submittedName>
        <fullName evidence="2">Antibiotic biosynthesis monooxygenase</fullName>
    </submittedName>
</protein>
<keyword evidence="2" id="KW-0560">Oxidoreductase</keyword>
<dbReference type="OrthoDB" id="287932at2"/>
<feature type="domain" description="ABM" evidence="1">
    <location>
        <begin position="2"/>
        <end position="92"/>
    </location>
</feature>
<evidence type="ECO:0000313" key="3">
    <source>
        <dbReference type="Proteomes" id="UP000297737"/>
    </source>
</evidence>
<accession>A0A4Y9EQM0</accession>
<name>A0A4Y9EQM0_9SPHN</name>
<evidence type="ECO:0000313" key="2">
    <source>
        <dbReference type="EMBL" id="TFU05742.1"/>
    </source>
</evidence>